<name>A0ABS8S5Z5_DATST</name>
<proteinExistence type="predicted"/>
<dbReference type="Proteomes" id="UP000823775">
    <property type="component" value="Unassembled WGS sequence"/>
</dbReference>
<sequence>MMRRLVLELEDIVSQAATTSTDELKFVTSDLLIIRSQLHESTKCMRSWLEEIWSDIIVKDCAFCLASLSHGNSLAAAGLNGKLLVNIKNNLTVHGKRELEMELHAIKQQMNNVKGSDADMKKEQEVLKPRQQLNEFIKERLQLRRSYFQ</sequence>
<protein>
    <submittedName>
        <fullName evidence="1">Uncharacterized protein</fullName>
    </submittedName>
</protein>
<dbReference type="EMBL" id="JACEIK010000302">
    <property type="protein sequence ID" value="MCD7454448.1"/>
    <property type="molecule type" value="Genomic_DNA"/>
</dbReference>
<organism evidence="1 2">
    <name type="scientific">Datura stramonium</name>
    <name type="common">Jimsonweed</name>
    <name type="synonym">Common thornapple</name>
    <dbReference type="NCBI Taxonomy" id="4076"/>
    <lineage>
        <taxon>Eukaryota</taxon>
        <taxon>Viridiplantae</taxon>
        <taxon>Streptophyta</taxon>
        <taxon>Embryophyta</taxon>
        <taxon>Tracheophyta</taxon>
        <taxon>Spermatophyta</taxon>
        <taxon>Magnoliopsida</taxon>
        <taxon>eudicotyledons</taxon>
        <taxon>Gunneridae</taxon>
        <taxon>Pentapetalae</taxon>
        <taxon>asterids</taxon>
        <taxon>lamiids</taxon>
        <taxon>Solanales</taxon>
        <taxon>Solanaceae</taxon>
        <taxon>Solanoideae</taxon>
        <taxon>Datureae</taxon>
        <taxon>Datura</taxon>
    </lineage>
</organism>
<gene>
    <name evidence="1" type="ORF">HAX54_024887</name>
</gene>
<comment type="caution">
    <text evidence="1">The sequence shown here is derived from an EMBL/GenBank/DDBJ whole genome shotgun (WGS) entry which is preliminary data.</text>
</comment>
<accession>A0ABS8S5Z5</accession>
<evidence type="ECO:0000313" key="2">
    <source>
        <dbReference type="Proteomes" id="UP000823775"/>
    </source>
</evidence>
<evidence type="ECO:0000313" key="1">
    <source>
        <dbReference type="EMBL" id="MCD7454448.1"/>
    </source>
</evidence>
<keyword evidence="2" id="KW-1185">Reference proteome</keyword>
<reference evidence="1 2" key="1">
    <citation type="journal article" date="2021" name="BMC Genomics">
        <title>Datura genome reveals duplications of psychoactive alkaloid biosynthetic genes and high mutation rate following tissue culture.</title>
        <authorList>
            <person name="Rajewski A."/>
            <person name="Carter-House D."/>
            <person name="Stajich J."/>
            <person name="Litt A."/>
        </authorList>
    </citation>
    <scope>NUCLEOTIDE SEQUENCE [LARGE SCALE GENOMIC DNA]</scope>
    <source>
        <strain evidence="1">AR-01</strain>
    </source>
</reference>